<gene>
    <name evidence="3" type="ORF">CY0110_26053</name>
</gene>
<evidence type="ECO:0000313" key="3">
    <source>
        <dbReference type="EMBL" id="EAZ91660.1"/>
    </source>
</evidence>
<reference evidence="3 4" key="1">
    <citation type="submission" date="2007-03" db="EMBL/GenBank/DDBJ databases">
        <authorList>
            <person name="Stal L."/>
            <person name="Ferriera S."/>
            <person name="Johnson J."/>
            <person name="Kravitz S."/>
            <person name="Beeson K."/>
            <person name="Sutton G."/>
            <person name="Rogers Y.-H."/>
            <person name="Friedman R."/>
            <person name="Frazier M."/>
            <person name="Venter J.C."/>
        </authorList>
    </citation>
    <scope>NUCLEOTIDE SEQUENCE [LARGE SCALE GENOMIC DNA]</scope>
    <source>
        <strain evidence="3 4">CCY0110</strain>
    </source>
</reference>
<feature type="compositionally biased region" description="Basic and acidic residues" evidence="1">
    <location>
        <begin position="82"/>
        <end position="92"/>
    </location>
</feature>
<dbReference type="OrthoDB" id="516146at2"/>
<keyword evidence="4" id="KW-1185">Reference proteome</keyword>
<sequence>MKVPHLSVGLLSIASLITIPFLVPQSAFAQCVQSHTGVQLNMGKSPAEQTHNTQFDNQGSCTGNVNSSTATQVNLGGNNPRQHQEVRQETRGGRGNPSGVNGPTVSVDVVTPVNVQTPENFPY</sequence>
<evidence type="ECO:0008006" key="5">
    <source>
        <dbReference type="Google" id="ProtNLM"/>
    </source>
</evidence>
<evidence type="ECO:0000256" key="2">
    <source>
        <dbReference type="SAM" id="SignalP"/>
    </source>
</evidence>
<dbReference type="Proteomes" id="UP000003781">
    <property type="component" value="Unassembled WGS sequence"/>
</dbReference>
<keyword evidence="2" id="KW-0732">Signal</keyword>
<accession>A3IP95</accession>
<dbReference type="EMBL" id="AAXW01000012">
    <property type="protein sequence ID" value="EAZ91660.1"/>
    <property type="molecule type" value="Genomic_DNA"/>
</dbReference>
<feature type="signal peptide" evidence="2">
    <location>
        <begin position="1"/>
        <end position="29"/>
    </location>
</feature>
<dbReference type="AlphaFoldDB" id="A3IP95"/>
<organism evidence="3 4">
    <name type="scientific">Crocosphaera chwakensis CCY0110</name>
    <dbReference type="NCBI Taxonomy" id="391612"/>
    <lineage>
        <taxon>Bacteria</taxon>
        <taxon>Bacillati</taxon>
        <taxon>Cyanobacteriota</taxon>
        <taxon>Cyanophyceae</taxon>
        <taxon>Oscillatoriophycideae</taxon>
        <taxon>Chroococcales</taxon>
        <taxon>Aphanothecaceae</taxon>
        <taxon>Crocosphaera</taxon>
        <taxon>Crocosphaera chwakensis</taxon>
    </lineage>
</organism>
<comment type="caution">
    <text evidence="3">The sequence shown here is derived from an EMBL/GenBank/DDBJ whole genome shotgun (WGS) entry which is preliminary data.</text>
</comment>
<feature type="region of interest" description="Disordered" evidence="1">
    <location>
        <begin position="42"/>
        <end position="123"/>
    </location>
</feature>
<feature type="compositionally biased region" description="Polar residues" evidence="1">
    <location>
        <begin position="47"/>
        <end position="81"/>
    </location>
</feature>
<feature type="chain" id="PRO_5002653775" description="Secreted protein" evidence="2">
    <location>
        <begin position="30"/>
        <end position="123"/>
    </location>
</feature>
<dbReference type="eggNOG" id="ENOG50335H8">
    <property type="taxonomic scope" value="Bacteria"/>
</dbReference>
<feature type="compositionally biased region" description="Low complexity" evidence="1">
    <location>
        <begin position="103"/>
        <end position="123"/>
    </location>
</feature>
<proteinExistence type="predicted"/>
<evidence type="ECO:0000313" key="4">
    <source>
        <dbReference type="Proteomes" id="UP000003781"/>
    </source>
</evidence>
<name>A3IP95_9CHRO</name>
<dbReference type="RefSeq" id="WP_008275213.1">
    <property type="nucleotide sequence ID" value="NZ_AAXW01000012.1"/>
</dbReference>
<evidence type="ECO:0000256" key="1">
    <source>
        <dbReference type="SAM" id="MobiDB-lite"/>
    </source>
</evidence>
<protein>
    <recommendedName>
        <fullName evidence="5">Secreted protein</fullName>
    </recommendedName>
</protein>